<dbReference type="HOGENOM" id="CLU_010194_9_0_1"/>
<keyword evidence="3" id="KW-1185">Reference proteome</keyword>
<dbReference type="PRINTS" id="PR00081">
    <property type="entry name" value="GDHRDH"/>
</dbReference>
<dbReference type="InterPro" id="IPR036291">
    <property type="entry name" value="NAD(P)-bd_dom_sf"/>
</dbReference>
<sequence length="285" mass="30438">MNGKSQRTEECAYDDGGRVVGVVLDDVVVVVGSEDAGGVAEPRQLILQGSNSGIGYDTAKALAASASYHVIMACRSAEKAAQALSEIQANSPNGSLSTIQLDVTDHASIYQAAKMVDEEFGRLDTLINNAGALLKSEGGLAEQMREAFEINTIGQVIMTEAFRPLLAKSKDARLIFLSSRLSSISLRLQRDHQSYNAPFASYRMSKAALNMWAACAAKEGKEQGIRVWTVDPGLVATNLGGNKEALKQMGAGSSEVSAQTILSIIEGRRDTDIGKLIHKDGVHPW</sequence>
<evidence type="ECO:0000313" key="3">
    <source>
        <dbReference type="Proteomes" id="UP000054166"/>
    </source>
</evidence>
<dbReference type="PANTHER" id="PTHR43544:SF32">
    <property type="entry name" value="CHAIN DEHYDROGENASE, PUTATIVE (AFU_ORTHOLOGUE AFUA_5G01530)-RELATED"/>
    <property type="match status" value="1"/>
</dbReference>
<dbReference type="PANTHER" id="PTHR43544">
    <property type="entry name" value="SHORT-CHAIN DEHYDROGENASE/REDUCTASE"/>
    <property type="match status" value="1"/>
</dbReference>
<reference evidence="2 3" key="1">
    <citation type="submission" date="2014-04" db="EMBL/GenBank/DDBJ databases">
        <authorList>
            <consortium name="DOE Joint Genome Institute"/>
            <person name="Kuo A."/>
            <person name="Tarkka M."/>
            <person name="Buscot F."/>
            <person name="Kohler A."/>
            <person name="Nagy L.G."/>
            <person name="Floudas D."/>
            <person name="Copeland A."/>
            <person name="Barry K.W."/>
            <person name="Cichocki N."/>
            <person name="Veneault-Fourrey C."/>
            <person name="LaButti K."/>
            <person name="Lindquist E.A."/>
            <person name="Lipzen A."/>
            <person name="Lundell T."/>
            <person name="Morin E."/>
            <person name="Murat C."/>
            <person name="Sun H."/>
            <person name="Tunlid A."/>
            <person name="Henrissat B."/>
            <person name="Grigoriev I.V."/>
            <person name="Hibbett D.S."/>
            <person name="Martin F."/>
            <person name="Nordberg H.P."/>
            <person name="Cantor M.N."/>
            <person name="Hua S.X."/>
        </authorList>
    </citation>
    <scope>NUCLEOTIDE SEQUENCE [LARGE SCALE GENOMIC DNA]</scope>
    <source>
        <strain evidence="2 3">F 1598</strain>
    </source>
</reference>
<protein>
    <submittedName>
        <fullName evidence="2">Uncharacterized protein</fullName>
    </submittedName>
</protein>
<dbReference type="GO" id="GO:0016491">
    <property type="term" value="F:oxidoreductase activity"/>
    <property type="evidence" value="ECO:0007669"/>
    <property type="project" value="TreeGrafter"/>
</dbReference>
<dbReference type="GO" id="GO:0019748">
    <property type="term" value="P:secondary metabolic process"/>
    <property type="evidence" value="ECO:0007669"/>
    <property type="project" value="TreeGrafter"/>
</dbReference>
<dbReference type="SUPFAM" id="SSF51735">
    <property type="entry name" value="NAD(P)-binding Rossmann-fold domains"/>
    <property type="match status" value="1"/>
</dbReference>
<organism evidence="2 3">
    <name type="scientific">Piloderma croceum (strain F 1598)</name>
    <dbReference type="NCBI Taxonomy" id="765440"/>
    <lineage>
        <taxon>Eukaryota</taxon>
        <taxon>Fungi</taxon>
        <taxon>Dikarya</taxon>
        <taxon>Basidiomycota</taxon>
        <taxon>Agaricomycotina</taxon>
        <taxon>Agaricomycetes</taxon>
        <taxon>Agaricomycetidae</taxon>
        <taxon>Atheliales</taxon>
        <taxon>Atheliaceae</taxon>
        <taxon>Piloderma</taxon>
    </lineage>
</organism>
<proteinExistence type="inferred from homology"/>
<dbReference type="InterPro" id="IPR002347">
    <property type="entry name" value="SDR_fam"/>
</dbReference>
<gene>
    <name evidence="2" type="ORF">PILCRDRAFT_94949</name>
</gene>
<accession>A0A0C3BSR7</accession>
<dbReference type="OrthoDB" id="1933717at2759"/>
<evidence type="ECO:0000256" key="1">
    <source>
        <dbReference type="ARBA" id="ARBA00006484"/>
    </source>
</evidence>
<comment type="similarity">
    <text evidence="1">Belongs to the short-chain dehydrogenases/reductases (SDR) family.</text>
</comment>
<dbReference type="GO" id="GO:0005737">
    <property type="term" value="C:cytoplasm"/>
    <property type="evidence" value="ECO:0007669"/>
    <property type="project" value="TreeGrafter"/>
</dbReference>
<name>A0A0C3BSR7_PILCF</name>
<dbReference type="Proteomes" id="UP000054166">
    <property type="component" value="Unassembled WGS sequence"/>
</dbReference>
<dbReference type="InterPro" id="IPR051468">
    <property type="entry name" value="Fungal_SecMetab_SDRs"/>
</dbReference>
<dbReference type="Pfam" id="PF00106">
    <property type="entry name" value="adh_short"/>
    <property type="match status" value="1"/>
</dbReference>
<dbReference type="AlphaFoldDB" id="A0A0C3BSR7"/>
<dbReference type="STRING" id="765440.A0A0C3BSR7"/>
<dbReference type="EMBL" id="KN832974">
    <property type="protein sequence ID" value="KIM89578.1"/>
    <property type="molecule type" value="Genomic_DNA"/>
</dbReference>
<evidence type="ECO:0000313" key="2">
    <source>
        <dbReference type="EMBL" id="KIM89578.1"/>
    </source>
</evidence>
<dbReference type="InParanoid" id="A0A0C3BSR7"/>
<dbReference type="Gene3D" id="3.40.50.720">
    <property type="entry name" value="NAD(P)-binding Rossmann-like Domain"/>
    <property type="match status" value="1"/>
</dbReference>
<reference evidence="3" key="2">
    <citation type="submission" date="2015-01" db="EMBL/GenBank/DDBJ databases">
        <title>Evolutionary Origins and Diversification of the Mycorrhizal Mutualists.</title>
        <authorList>
            <consortium name="DOE Joint Genome Institute"/>
            <consortium name="Mycorrhizal Genomics Consortium"/>
            <person name="Kohler A."/>
            <person name="Kuo A."/>
            <person name="Nagy L.G."/>
            <person name="Floudas D."/>
            <person name="Copeland A."/>
            <person name="Barry K.W."/>
            <person name="Cichocki N."/>
            <person name="Veneault-Fourrey C."/>
            <person name="LaButti K."/>
            <person name="Lindquist E.A."/>
            <person name="Lipzen A."/>
            <person name="Lundell T."/>
            <person name="Morin E."/>
            <person name="Murat C."/>
            <person name="Riley R."/>
            <person name="Ohm R."/>
            <person name="Sun H."/>
            <person name="Tunlid A."/>
            <person name="Henrissat B."/>
            <person name="Grigoriev I.V."/>
            <person name="Hibbett D.S."/>
            <person name="Martin F."/>
        </authorList>
    </citation>
    <scope>NUCLEOTIDE SEQUENCE [LARGE SCALE GENOMIC DNA]</scope>
    <source>
        <strain evidence="3">F 1598</strain>
    </source>
</reference>